<feature type="transmembrane region" description="Helical" evidence="2">
    <location>
        <begin position="189"/>
        <end position="211"/>
    </location>
</feature>
<feature type="compositionally biased region" description="Basic and acidic residues" evidence="1">
    <location>
        <begin position="25"/>
        <end position="48"/>
    </location>
</feature>
<reference evidence="4" key="1">
    <citation type="submission" date="2021-01" db="EMBL/GenBank/DDBJ databases">
        <authorList>
            <person name="Corre E."/>
            <person name="Pelletier E."/>
            <person name="Niang G."/>
            <person name="Scheremetjew M."/>
            <person name="Finn R."/>
            <person name="Kale V."/>
            <person name="Holt S."/>
            <person name="Cochrane G."/>
            <person name="Meng A."/>
            <person name="Brown T."/>
            <person name="Cohen L."/>
        </authorList>
    </citation>
    <scope>NUCLEOTIDE SEQUENCE</scope>
    <source>
        <strain evidence="4">10249 10 AB</strain>
    </source>
</reference>
<evidence type="ECO:0000256" key="1">
    <source>
        <dbReference type="SAM" id="MobiDB-lite"/>
    </source>
</evidence>
<keyword evidence="2" id="KW-0812">Transmembrane</keyword>
<sequence length="385" mass="42977">MDPMEQQPPTENAPLLPKGVPDMGKPPKGDPKGVPDMGKKVASDDTAKTVEVSETGSTGTTDYKGEKETLDDIPDLQSSVAAIVEDDDGDGDAEGDSQKPEDKKKDQDEKNKRNKSKQKSKGVPITAQSAFELEREVAKNMAKHNLANQYLGFRHFWFFTVPQAVLTCVSSILAFVATLELFTSQQKTIINTIVGSTSGVVVFLQTMSGICNYGSRADMHQSAAIDLRDLRDDLHLLKQKLKQIEMDNKKKKAHAEANGEVHDEDQDDEHGDSFEEIQSRFRQSLSACKSNVPMGLTEAFGGIDSNLLLARSKENNSYMTSIYGEVEFDAFIQSKAYDILSGEILHYKRFPFSLPRSKDVVQKTMDRLRNHIELYQHFWHKDGKV</sequence>
<accession>A0A6U9XCY9</accession>
<proteinExistence type="predicted"/>
<gene>
    <name evidence="3" type="ORF">PAUS00366_LOCUS5827</name>
    <name evidence="4" type="ORF">PAUS00366_LOCUS5828</name>
</gene>
<protein>
    <recommendedName>
        <fullName evidence="5">SMODS and SLOG-associating 2TM effector domain-containing protein</fullName>
    </recommendedName>
</protein>
<name>A0A6U9XCY9_9STRA</name>
<evidence type="ECO:0000256" key="2">
    <source>
        <dbReference type="SAM" id="Phobius"/>
    </source>
</evidence>
<evidence type="ECO:0000313" key="3">
    <source>
        <dbReference type="EMBL" id="CAE0713075.1"/>
    </source>
</evidence>
<organism evidence="4">
    <name type="scientific">Pseudo-nitzschia australis</name>
    <dbReference type="NCBI Taxonomy" id="44445"/>
    <lineage>
        <taxon>Eukaryota</taxon>
        <taxon>Sar</taxon>
        <taxon>Stramenopiles</taxon>
        <taxon>Ochrophyta</taxon>
        <taxon>Bacillariophyta</taxon>
        <taxon>Bacillariophyceae</taxon>
        <taxon>Bacillariophycidae</taxon>
        <taxon>Bacillariales</taxon>
        <taxon>Bacillariaceae</taxon>
        <taxon>Pseudo-nitzschia</taxon>
    </lineage>
</organism>
<feature type="compositionally biased region" description="Basic and acidic residues" evidence="1">
    <location>
        <begin position="96"/>
        <end position="111"/>
    </location>
</feature>
<feature type="transmembrane region" description="Helical" evidence="2">
    <location>
        <begin position="156"/>
        <end position="177"/>
    </location>
</feature>
<dbReference type="AlphaFoldDB" id="A0A6U9XCY9"/>
<evidence type="ECO:0000313" key="4">
    <source>
        <dbReference type="EMBL" id="CAE0713076.1"/>
    </source>
</evidence>
<feature type="region of interest" description="Disordered" evidence="1">
    <location>
        <begin position="1"/>
        <end position="124"/>
    </location>
</feature>
<feature type="compositionally biased region" description="Polar residues" evidence="1">
    <location>
        <begin position="52"/>
        <end position="61"/>
    </location>
</feature>
<evidence type="ECO:0008006" key="5">
    <source>
        <dbReference type="Google" id="ProtNLM"/>
    </source>
</evidence>
<keyword evidence="2" id="KW-1133">Transmembrane helix</keyword>
<feature type="compositionally biased region" description="Basic and acidic residues" evidence="1">
    <location>
        <begin position="247"/>
        <end position="261"/>
    </location>
</feature>
<feature type="region of interest" description="Disordered" evidence="1">
    <location>
        <begin position="247"/>
        <end position="272"/>
    </location>
</feature>
<keyword evidence="2" id="KW-0472">Membrane</keyword>
<dbReference type="EMBL" id="HBIX01007506">
    <property type="protein sequence ID" value="CAE0713076.1"/>
    <property type="molecule type" value="Transcribed_RNA"/>
</dbReference>
<dbReference type="EMBL" id="HBIX01007505">
    <property type="protein sequence ID" value="CAE0713075.1"/>
    <property type="molecule type" value="Transcribed_RNA"/>
</dbReference>
<feature type="compositionally biased region" description="Acidic residues" evidence="1">
    <location>
        <begin position="84"/>
        <end position="95"/>
    </location>
</feature>